<dbReference type="GeneID" id="36573524"/>
<dbReference type="OrthoDB" id="5380572at2759"/>
<organism evidence="2 3">
    <name type="scientific">Amorphotheca resinae ATCC 22711</name>
    <dbReference type="NCBI Taxonomy" id="857342"/>
    <lineage>
        <taxon>Eukaryota</taxon>
        <taxon>Fungi</taxon>
        <taxon>Dikarya</taxon>
        <taxon>Ascomycota</taxon>
        <taxon>Pezizomycotina</taxon>
        <taxon>Leotiomycetes</taxon>
        <taxon>Helotiales</taxon>
        <taxon>Amorphothecaceae</taxon>
        <taxon>Amorphotheca</taxon>
    </lineage>
</organism>
<gene>
    <name evidence="2" type="ORF">M430DRAFT_267505</name>
</gene>
<keyword evidence="3" id="KW-1185">Reference proteome</keyword>
<dbReference type="AlphaFoldDB" id="A0A2T3AXC5"/>
<proteinExistence type="predicted"/>
<name>A0A2T3AXC5_AMORE</name>
<sequence>MTLLSDIFSEISRNSLSNNGTGHVASFWKALTTHALQSIPNPLSNPKSNGSSPLPLMGRAVRVVHDVLSVLSPLLTPTQEEDLREELSNLTESAISLWTSAEADESRFIASLTLDPANRDEWRSKEFDPPLSDPTSEGTTAEIVPPTNPRIFTLFPRITAEKLPNPVENQAGLPGSWPSAKPPPRTADVVCIHEGVGLPEWSRLVMSGKREQVEIERELEDAKAMVLKERNMRAARNNSMTSSRSGSIAGSVSSPISPSALWNRGRTAVEERV</sequence>
<feature type="region of interest" description="Disordered" evidence="1">
    <location>
        <begin position="230"/>
        <end position="273"/>
    </location>
</feature>
<dbReference type="RefSeq" id="XP_024719290.1">
    <property type="nucleotide sequence ID" value="XM_024865443.1"/>
</dbReference>
<evidence type="ECO:0000313" key="2">
    <source>
        <dbReference type="EMBL" id="PSS13299.1"/>
    </source>
</evidence>
<feature type="region of interest" description="Disordered" evidence="1">
    <location>
        <begin position="120"/>
        <end position="146"/>
    </location>
</feature>
<dbReference type="EMBL" id="KZ679014">
    <property type="protein sequence ID" value="PSS13299.1"/>
    <property type="molecule type" value="Genomic_DNA"/>
</dbReference>
<reference evidence="2 3" key="1">
    <citation type="journal article" date="2018" name="New Phytol.">
        <title>Comparative genomics and transcriptomics depict ericoid mycorrhizal fungi as versatile saprotrophs and plant mutualists.</title>
        <authorList>
            <person name="Martino E."/>
            <person name="Morin E."/>
            <person name="Grelet G.A."/>
            <person name="Kuo A."/>
            <person name="Kohler A."/>
            <person name="Daghino S."/>
            <person name="Barry K.W."/>
            <person name="Cichocki N."/>
            <person name="Clum A."/>
            <person name="Dockter R.B."/>
            <person name="Hainaut M."/>
            <person name="Kuo R.C."/>
            <person name="LaButti K."/>
            <person name="Lindahl B.D."/>
            <person name="Lindquist E.A."/>
            <person name="Lipzen A."/>
            <person name="Khouja H.R."/>
            <person name="Magnuson J."/>
            <person name="Murat C."/>
            <person name="Ohm R.A."/>
            <person name="Singer S.W."/>
            <person name="Spatafora J.W."/>
            <person name="Wang M."/>
            <person name="Veneault-Fourrey C."/>
            <person name="Henrissat B."/>
            <person name="Grigoriev I.V."/>
            <person name="Martin F.M."/>
            <person name="Perotto S."/>
        </authorList>
    </citation>
    <scope>NUCLEOTIDE SEQUENCE [LARGE SCALE GENOMIC DNA]</scope>
    <source>
        <strain evidence="2 3">ATCC 22711</strain>
    </source>
</reference>
<evidence type="ECO:0000313" key="3">
    <source>
        <dbReference type="Proteomes" id="UP000241818"/>
    </source>
</evidence>
<dbReference type="Proteomes" id="UP000241818">
    <property type="component" value="Unassembled WGS sequence"/>
</dbReference>
<dbReference type="InParanoid" id="A0A2T3AXC5"/>
<evidence type="ECO:0000256" key="1">
    <source>
        <dbReference type="SAM" id="MobiDB-lite"/>
    </source>
</evidence>
<feature type="compositionally biased region" description="Low complexity" evidence="1">
    <location>
        <begin position="242"/>
        <end position="260"/>
    </location>
</feature>
<protein>
    <submittedName>
        <fullName evidence="2">Uncharacterized protein</fullName>
    </submittedName>
</protein>
<accession>A0A2T3AXC5</accession>